<reference evidence="1 2" key="1">
    <citation type="journal article" date="2018" name="Biotechnol. Adv.">
        <title>Improved genomic resources and new bioinformatic workflow for the carcinogenic parasite Clonorchis sinensis: Biotechnological implications.</title>
        <authorList>
            <person name="Wang D."/>
            <person name="Korhonen P.K."/>
            <person name="Gasser R.B."/>
            <person name="Young N.D."/>
        </authorList>
    </citation>
    <scope>NUCLEOTIDE SEQUENCE [LARGE SCALE GENOMIC DNA]</scope>
    <source>
        <strain evidence="1">Cs-k2</strain>
    </source>
</reference>
<sequence>MIPLCTLVRDSNPTPSSYCILFRLRQPASVLALVLPSGMKVARHRKGSTAQQVSFFETIIRFTHGSPTVRFRLNRYKPKGTDDILNVWIEIQILKAYRSNKFLNYNSKTRKPRPYTC</sequence>
<evidence type="ECO:0000313" key="2">
    <source>
        <dbReference type="Proteomes" id="UP000286415"/>
    </source>
</evidence>
<organism evidence="1 2">
    <name type="scientific">Clonorchis sinensis</name>
    <name type="common">Chinese liver fluke</name>
    <dbReference type="NCBI Taxonomy" id="79923"/>
    <lineage>
        <taxon>Eukaryota</taxon>
        <taxon>Metazoa</taxon>
        <taxon>Spiralia</taxon>
        <taxon>Lophotrochozoa</taxon>
        <taxon>Platyhelminthes</taxon>
        <taxon>Trematoda</taxon>
        <taxon>Digenea</taxon>
        <taxon>Opisthorchiida</taxon>
        <taxon>Opisthorchiata</taxon>
        <taxon>Opisthorchiidae</taxon>
        <taxon>Clonorchis</taxon>
    </lineage>
</organism>
<comment type="caution">
    <text evidence="1">The sequence shown here is derived from an EMBL/GenBank/DDBJ whole genome shotgun (WGS) entry which is preliminary data.</text>
</comment>
<name>A0A419QEW7_CLOSI</name>
<protein>
    <submittedName>
        <fullName evidence="1">Uncharacterized protein</fullName>
    </submittedName>
</protein>
<keyword evidence="2" id="KW-1185">Reference proteome</keyword>
<dbReference type="InParanoid" id="A0A419QEW7"/>
<gene>
    <name evidence="1" type="ORF">CSKR_102406</name>
</gene>
<dbReference type="EMBL" id="NIRI02000077">
    <property type="protein sequence ID" value="KAG5441196.1"/>
    <property type="molecule type" value="Genomic_DNA"/>
</dbReference>
<reference evidence="1 2" key="2">
    <citation type="journal article" date="2021" name="Genomics">
        <title>High-quality reference genome for Clonorchis sinensis.</title>
        <authorList>
            <person name="Young N.D."/>
            <person name="Stroehlein A.J."/>
            <person name="Kinkar L."/>
            <person name="Wang T."/>
            <person name="Sohn W.M."/>
            <person name="Chang B.C.H."/>
            <person name="Kaur P."/>
            <person name="Weisz D."/>
            <person name="Dudchenko O."/>
            <person name="Aiden E.L."/>
            <person name="Korhonen P.K."/>
            <person name="Gasser R.B."/>
        </authorList>
    </citation>
    <scope>NUCLEOTIDE SEQUENCE [LARGE SCALE GENOMIC DNA]</scope>
    <source>
        <strain evidence="1">Cs-k2</strain>
    </source>
</reference>
<accession>A0A419QEW7</accession>
<evidence type="ECO:0000313" key="1">
    <source>
        <dbReference type="EMBL" id="KAG5441196.1"/>
    </source>
</evidence>
<dbReference type="Proteomes" id="UP000286415">
    <property type="component" value="Unassembled WGS sequence"/>
</dbReference>
<dbReference type="AlphaFoldDB" id="A0A419QEW7"/>
<proteinExistence type="predicted"/>